<reference evidence="6 7" key="1">
    <citation type="submission" date="2017-03" db="EMBL/GenBank/DDBJ databases">
        <authorList>
            <person name="Safronova V.I."/>
            <person name="Sazanova A.L."/>
            <person name="Chirak E.R."/>
        </authorList>
    </citation>
    <scope>NUCLEOTIDE SEQUENCE [LARGE SCALE GENOMIC DNA]</scope>
    <source>
        <strain evidence="6 7">Opo-243</strain>
    </source>
</reference>
<dbReference type="Gene3D" id="1.10.287.130">
    <property type="match status" value="1"/>
</dbReference>
<protein>
    <recommendedName>
        <fullName evidence="2">histidine kinase</fullName>
        <ecNumber evidence="2">2.7.13.3</ecNumber>
    </recommendedName>
</protein>
<dbReference type="RefSeq" id="WP_129269019.1">
    <property type="nucleotide sequence ID" value="NZ_MZXW01000015.1"/>
</dbReference>
<evidence type="ECO:0000256" key="1">
    <source>
        <dbReference type="ARBA" id="ARBA00000085"/>
    </source>
</evidence>
<dbReference type="InterPro" id="IPR035965">
    <property type="entry name" value="PAS-like_dom_sf"/>
</dbReference>
<dbReference type="PANTHER" id="PTHR43065:SF42">
    <property type="entry name" value="TWO-COMPONENT SENSOR PPRA"/>
    <property type="match status" value="1"/>
</dbReference>
<dbReference type="SUPFAM" id="SSF55785">
    <property type="entry name" value="PYP-like sensor domain (PAS domain)"/>
    <property type="match status" value="1"/>
</dbReference>
<dbReference type="CDD" id="cd00082">
    <property type="entry name" value="HisKA"/>
    <property type="match status" value="1"/>
</dbReference>
<gene>
    <name evidence="6" type="ORF">B5V03_08250</name>
</gene>
<dbReference type="EMBL" id="MZXW01000015">
    <property type="protein sequence ID" value="RXT49858.1"/>
    <property type="molecule type" value="Genomic_DNA"/>
</dbReference>
<organism evidence="6 7">
    <name type="scientific">Bradyrhizobium betae</name>
    <dbReference type="NCBI Taxonomy" id="244734"/>
    <lineage>
        <taxon>Bacteria</taxon>
        <taxon>Pseudomonadati</taxon>
        <taxon>Pseudomonadota</taxon>
        <taxon>Alphaproteobacteria</taxon>
        <taxon>Hyphomicrobiales</taxon>
        <taxon>Nitrobacteraceae</taxon>
        <taxon>Bradyrhizobium</taxon>
    </lineage>
</organism>
<proteinExistence type="predicted"/>
<dbReference type="PANTHER" id="PTHR43065">
    <property type="entry name" value="SENSOR HISTIDINE KINASE"/>
    <property type="match status" value="1"/>
</dbReference>
<feature type="domain" description="Histidine kinase" evidence="5">
    <location>
        <begin position="173"/>
        <end position="405"/>
    </location>
</feature>
<comment type="caution">
    <text evidence="6">The sequence shown here is derived from an EMBL/GenBank/DDBJ whole genome shotgun (WGS) entry which is preliminary data.</text>
</comment>
<dbReference type="AlphaFoldDB" id="A0A4Q1VD82"/>
<evidence type="ECO:0000256" key="3">
    <source>
        <dbReference type="ARBA" id="ARBA00022553"/>
    </source>
</evidence>
<dbReference type="InterPro" id="IPR013656">
    <property type="entry name" value="PAS_4"/>
</dbReference>
<dbReference type="GO" id="GO:0000155">
    <property type="term" value="F:phosphorelay sensor kinase activity"/>
    <property type="evidence" value="ECO:0007669"/>
    <property type="project" value="InterPro"/>
</dbReference>
<sequence length="411" mass="44448">MSSSVVREVQFPKQPALQLIYDTAPIGLAYLSPDCRYLQINQRLTEICGISVEGHLGRTVRDCVPGLASAVEDIVRSIMESGEPVTGIEVYGQRPGHNDERCWITHWHPQRGPNGNIVGVNVAAEEITDRKRHERELRSARDTAEAALRRLKEAQDSLVEAEKLAALGRLVAGVSHEINSPVGTSLTVASVLESKTAKFAAEVARGGLKRSSLNEFLAVVKTASTHLTGNLARAAELIQSFKQVAVDQGHLERRTFDPSELTQRLAASLEPELRKSGLTLNVECLSGLTMNSYPGPCGQVLTNLLMNAIVHAFPDGKSGRIDLAIRACGEGDIEIAVSDNGCGMSADLRRQAFNPFFTTRRHEGNVGLGLHIVHNIVSGRLGGRIKLESKPGVGTRIQMIVPRVAPETGEA</sequence>
<dbReference type="PRINTS" id="PR00344">
    <property type="entry name" value="BCTRLSENSOR"/>
</dbReference>
<evidence type="ECO:0000313" key="7">
    <source>
        <dbReference type="Proteomes" id="UP000290819"/>
    </source>
</evidence>
<comment type="catalytic activity">
    <reaction evidence="1">
        <text>ATP + protein L-histidine = ADP + protein N-phospho-L-histidine.</text>
        <dbReference type="EC" id="2.7.13.3"/>
    </reaction>
</comment>
<evidence type="ECO:0000256" key="2">
    <source>
        <dbReference type="ARBA" id="ARBA00012438"/>
    </source>
</evidence>
<accession>A0A4Q1VD82</accession>
<name>A0A4Q1VD82_9BRAD</name>
<evidence type="ECO:0000313" key="6">
    <source>
        <dbReference type="EMBL" id="RXT49858.1"/>
    </source>
</evidence>
<dbReference type="EC" id="2.7.13.3" evidence="2"/>
<dbReference type="InterPro" id="IPR004358">
    <property type="entry name" value="Sig_transdc_His_kin-like_C"/>
</dbReference>
<dbReference type="SUPFAM" id="SSF55874">
    <property type="entry name" value="ATPase domain of HSP90 chaperone/DNA topoisomerase II/histidine kinase"/>
    <property type="match status" value="1"/>
</dbReference>
<dbReference type="OrthoDB" id="7818322at2"/>
<dbReference type="PROSITE" id="PS50109">
    <property type="entry name" value="HIS_KIN"/>
    <property type="match status" value="1"/>
</dbReference>
<evidence type="ECO:0000256" key="4">
    <source>
        <dbReference type="SAM" id="Coils"/>
    </source>
</evidence>
<dbReference type="CDD" id="cd00130">
    <property type="entry name" value="PAS"/>
    <property type="match status" value="1"/>
</dbReference>
<dbReference type="InterPro" id="IPR000014">
    <property type="entry name" value="PAS"/>
</dbReference>
<feature type="coiled-coil region" evidence="4">
    <location>
        <begin position="123"/>
        <end position="164"/>
    </location>
</feature>
<dbReference type="InterPro" id="IPR005467">
    <property type="entry name" value="His_kinase_dom"/>
</dbReference>
<keyword evidence="4" id="KW-0175">Coiled coil</keyword>
<dbReference type="NCBIfam" id="TIGR00229">
    <property type="entry name" value="sensory_box"/>
    <property type="match status" value="1"/>
</dbReference>
<dbReference type="SMART" id="SM00387">
    <property type="entry name" value="HATPase_c"/>
    <property type="match status" value="1"/>
</dbReference>
<keyword evidence="3" id="KW-0597">Phosphoprotein</keyword>
<dbReference type="Pfam" id="PF08448">
    <property type="entry name" value="PAS_4"/>
    <property type="match status" value="1"/>
</dbReference>
<dbReference type="InterPro" id="IPR003661">
    <property type="entry name" value="HisK_dim/P_dom"/>
</dbReference>
<dbReference type="Gene3D" id="3.30.565.10">
    <property type="entry name" value="Histidine kinase-like ATPase, C-terminal domain"/>
    <property type="match status" value="1"/>
</dbReference>
<dbReference type="Gene3D" id="3.30.450.20">
    <property type="entry name" value="PAS domain"/>
    <property type="match status" value="1"/>
</dbReference>
<keyword evidence="7" id="KW-1185">Reference proteome</keyword>
<dbReference type="InterPro" id="IPR003594">
    <property type="entry name" value="HATPase_dom"/>
</dbReference>
<evidence type="ECO:0000259" key="5">
    <source>
        <dbReference type="PROSITE" id="PS50109"/>
    </source>
</evidence>
<dbReference type="Proteomes" id="UP000290819">
    <property type="component" value="Unassembled WGS sequence"/>
</dbReference>
<dbReference type="Pfam" id="PF02518">
    <property type="entry name" value="HATPase_c"/>
    <property type="match status" value="1"/>
</dbReference>
<dbReference type="InterPro" id="IPR036890">
    <property type="entry name" value="HATPase_C_sf"/>
</dbReference>